<evidence type="ECO:0000256" key="1">
    <source>
        <dbReference type="ARBA" id="ARBA00022679"/>
    </source>
</evidence>
<dbReference type="EMBL" id="PHHE01000001">
    <property type="protein sequence ID" value="PKA72705.1"/>
    <property type="molecule type" value="Genomic_DNA"/>
</dbReference>
<dbReference type="InterPro" id="IPR000182">
    <property type="entry name" value="GNAT_dom"/>
</dbReference>
<keyword evidence="1" id="KW-0808">Transferase</keyword>
<dbReference type="PANTHER" id="PTHR43877">
    <property type="entry name" value="AMINOALKYLPHOSPHONATE N-ACETYLTRANSFERASE-RELATED-RELATED"/>
    <property type="match status" value="1"/>
</dbReference>
<evidence type="ECO:0000313" key="5">
    <source>
        <dbReference type="Proteomes" id="UP000232455"/>
    </source>
</evidence>
<dbReference type="Pfam" id="PF00583">
    <property type="entry name" value="Acetyltransf_1"/>
    <property type="match status" value="1"/>
</dbReference>
<name>A0ABX4Q7D2_9PSED</name>
<dbReference type="Gene3D" id="3.40.630.30">
    <property type="match status" value="1"/>
</dbReference>
<organism evidence="4 5">
    <name type="scientific">Pseudomonas baetica</name>
    <dbReference type="NCBI Taxonomy" id="674054"/>
    <lineage>
        <taxon>Bacteria</taxon>
        <taxon>Pseudomonadati</taxon>
        <taxon>Pseudomonadota</taxon>
        <taxon>Gammaproteobacteria</taxon>
        <taxon>Pseudomonadales</taxon>
        <taxon>Pseudomonadaceae</taxon>
        <taxon>Pseudomonas</taxon>
    </lineage>
</organism>
<gene>
    <name evidence="4" type="ORF">ATI02_5786</name>
</gene>
<dbReference type="InterPro" id="IPR050832">
    <property type="entry name" value="Bact_Acetyltransf"/>
</dbReference>
<dbReference type="CDD" id="cd04301">
    <property type="entry name" value="NAT_SF"/>
    <property type="match status" value="1"/>
</dbReference>
<proteinExistence type="predicted"/>
<comment type="caution">
    <text evidence="4">The sequence shown here is derived from an EMBL/GenBank/DDBJ whole genome shotgun (WGS) entry which is preliminary data.</text>
</comment>
<evidence type="ECO:0000259" key="3">
    <source>
        <dbReference type="PROSITE" id="PS51186"/>
    </source>
</evidence>
<dbReference type="SUPFAM" id="SSF55729">
    <property type="entry name" value="Acyl-CoA N-acyltransferases (Nat)"/>
    <property type="match status" value="1"/>
</dbReference>
<dbReference type="RefSeq" id="WP_100848053.1">
    <property type="nucleotide sequence ID" value="NZ_PHHE01000001.1"/>
</dbReference>
<keyword evidence="5" id="KW-1185">Reference proteome</keyword>
<sequence>METVTLRSYRPGDAAAVSRLFREIYGDHYVQPHVYMPLMISQNHVEGRWHSLVAVTGKKILGHATLCRNEDSYTAELALSLVHPSTRGQNVATQLGQRLLIHAQALGCRGVTIKQVTQHPYTQRMAERLGFVSTGLLLDYVPSPFDRAQKESIVVGFIAIDDYRRPLPALVWPESCRDFMLNLCRAFGTQEKQKPWVGPPVHFEQSSGRYDVVLKTADSHLLRQLRQLPRHWMISIKLRLAQDFTSAMRSLSTMGFMFTGVAPDDRGQGWLALFHRGYRPGKLALHCPHMQRLHDQAQQPFRSDLSEPPAAGN</sequence>
<evidence type="ECO:0000256" key="2">
    <source>
        <dbReference type="ARBA" id="ARBA00023315"/>
    </source>
</evidence>
<feature type="domain" description="N-acetyltransferase" evidence="3">
    <location>
        <begin position="4"/>
        <end position="152"/>
    </location>
</feature>
<reference evidence="4 5" key="1">
    <citation type="submission" date="2017-11" db="EMBL/GenBank/DDBJ databases">
        <title>Genome sequencing of a diverse group of Pseudomonas species.</title>
        <authorList>
            <person name="Loper J."/>
        </authorList>
    </citation>
    <scope>NUCLEOTIDE SEQUENCE [LARGE SCALE GENOMIC DNA]</scope>
    <source>
        <strain evidence="4 5">LMG 25716</strain>
    </source>
</reference>
<dbReference type="InterPro" id="IPR016181">
    <property type="entry name" value="Acyl_CoA_acyltransferase"/>
</dbReference>
<protein>
    <submittedName>
        <fullName evidence="4">N-acetyltransferase YhbS</fullName>
    </submittedName>
</protein>
<accession>A0ABX4Q7D2</accession>
<evidence type="ECO:0000313" key="4">
    <source>
        <dbReference type="EMBL" id="PKA72705.1"/>
    </source>
</evidence>
<keyword evidence="2" id="KW-0012">Acyltransferase</keyword>
<dbReference type="Proteomes" id="UP000232455">
    <property type="component" value="Unassembled WGS sequence"/>
</dbReference>
<dbReference type="PROSITE" id="PS51186">
    <property type="entry name" value="GNAT"/>
    <property type="match status" value="1"/>
</dbReference>